<accession>A0A9E7CSR2</accession>
<evidence type="ECO:0008006" key="4">
    <source>
        <dbReference type="Google" id="ProtNLM"/>
    </source>
</evidence>
<dbReference type="SUPFAM" id="SSF46894">
    <property type="entry name" value="C-terminal effector domain of the bipartite response regulators"/>
    <property type="match status" value="1"/>
</dbReference>
<dbReference type="Proteomes" id="UP000831290">
    <property type="component" value="Chromosome"/>
</dbReference>
<keyword evidence="1" id="KW-0812">Transmembrane</keyword>
<name>A0A9E7CSR2_9FLAO</name>
<feature type="transmembrane region" description="Helical" evidence="1">
    <location>
        <begin position="12"/>
        <end position="31"/>
    </location>
</feature>
<sequence>MNFLIYNFLNSLEYFMIVLPVLATLLVILYLRYRDLKVKQRVLNEKNLEIRKQHASMEFQISLAQKYIEREKLKQKELKQEIEFKNKQLTSYALNFEQKNRIIIELQEVVKKIEVSSTPVEKKEYVKELKKIAKENLTIDKNWECFRQFFQETQYGFHAKLLAKHPNLKANDLKLCSVIRLNLCIKETADVLGISPGSLKTSRYRLRKKLNLPSNKDIIDYLISFERDISIDKDKKII</sequence>
<dbReference type="AlphaFoldDB" id="A0A9E7CSR2"/>
<dbReference type="InterPro" id="IPR016032">
    <property type="entry name" value="Sig_transdc_resp-reg_C-effctor"/>
</dbReference>
<keyword evidence="3" id="KW-1185">Reference proteome</keyword>
<organism evidence="2 3">
    <name type="scientific">Abyssalbus ytuae</name>
    <dbReference type="NCBI Taxonomy" id="2926907"/>
    <lineage>
        <taxon>Bacteria</taxon>
        <taxon>Pseudomonadati</taxon>
        <taxon>Bacteroidota</taxon>
        <taxon>Flavobacteriia</taxon>
        <taxon>Flavobacteriales</taxon>
        <taxon>Flavobacteriaceae</taxon>
        <taxon>Abyssalbus</taxon>
    </lineage>
</organism>
<reference evidence="2" key="1">
    <citation type="submission" date="2022-03" db="EMBL/GenBank/DDBJ databases">
        <title>Description of Abyssus ytuae gen. nov., sp. nov., a novel member of the family Flavobacteriaceae isolated from the sediment of Mariana Trench.</title>
        <authorList>
            <person name="Zhang J."/>
            <person name="Xu X."/>
        </authorList>
    </citation>
    <scope>NUCLEOTIDE SEQUENCE</scope>
    <source>
        <strain evidence="2">MT3330</strain>
    </source>
</reference>
<gene>
    <name evidence="2" type="ORF">MQE35_13205</name>
</gene>
<keyword evidence="1" id="KW-0472">Membrane</keyword>
<dbReference type="KEGG" id="fbm:MQE35_13205"/>
<dbReference type="GO" id="GO:0003677">
    <property type="term" value="F:DNA binding"/>
    <property type="evidence" value="ECO:0007669"/>
    <property type="project" value="InterPro"/>
</dbReference>
<evidence type="ECO:0000313" key="3">
    <source>
        <dbReference type="Proteomes" id="UP000831290"/>
    </source>
</evidence>
<dbReference type="GO" id="GO:0006355">
    <property type="term" value="P:regulation of DNA-templated transcription"/>
    <property type="evidence" value="ECO:0007669"/>
    <property type="project" value="InterPro"/>
</dbReference>
<keyword evidence="1" id="KW-1133">Transmembrane helix</keyword>
<evidence type="ECO:0000313" key="2">
    <source>
        <dbReference type="EMBL" id="UOB16691.1"/>
    </source>
</evidence>
<dbReference type="RefSeq" id="WP_255841921.1">
    <property type="nucleotide sequence ID" value="NZ_CP094358.1"/>
</dbReference>
<dbReference type="EMBL" id="CP094358">
    <property type="protein sequence ID" value="UOB16691.1"/>
    <property type="molecule type" value="Genomic_DNA"/>
</dbReference>
<evidence type="ECO:0000256" key="1">
    <source>
        <dbReference type="SAM" id="Phobius"/>
    </source>
</evidence>
<protein>
    <recommendedName>
        <fullName evidence="4">HTH luxR-type domain-containing protein</fullName>
    </recommendedName>
</protein>
<proteinExistence type="predicted"/>